<evidence type="ECO:0000256" key="12">
    <source>
        <dbReference type="RuleBase" id="RU363034"/>
    </source>
</evidence>
<evidence type="ECO:0000256" key="11">
    <source>
        <dbReference type="ARBA" id="ARBA00039015"/>
    </source>
</evidence>
<dbReference type="GO" id="GO:0005615">
    <property type="term" value="C:extracellular space"/>
    <property type="evidence" value="ECO:0007669"/>
    <property type="project" value="TreeGrafter"/>
</dbReference>
<dbReference type="GO" id="GO:0046872">
    <property type="term" value="F:metal ion binding"/>
    <property type="evidence" value="ECO:0007669"/>
    <property type="project" value="UniProtKB-KW"/>
</dbReference>
<evidence type="ECO:0000256" key="5">
    <source>
        <dbReference type="ARBA" id="ARBA00022723"/>
    </source>
</evidence>
<evidence type="ECO:0000256" key="10">
    <source>
        <dbReference type="ARBA" id="ARBA00036864"/>
    </source>
</evidence>
<sequence>MPPGDNIFNETCLIHLVEERVSVLPDRDNIVWDKAQVHTWLLSGEEEQPHFSTSVQGRCGALKTESCAGSLQFLRSANMLRFLLLTSLACLALAEPQPRYLKDSVERVVGGEVASPNSWPWQISLQYQSGSRFYHTCGGSLIRPGWVMTAAHCVDSNRTWRVVLGEHDLNSDSGREQVIGVSRVYIHPKWDSYRVSNGYDIALLQLSTDAKLNTYVQLASLPPSGQILPHNNLCYITGWGRTSTGGSLSAQLKEAYLPLVGHDTCSSGDWWGSTVKTTMVCGGGGAEAGCNGDSGGPLNCQVSGKYYVHGIASFVSGYGCNYPKKPTVFTRVSAYIDWMNSETVTMLRFLVLTSLAALVLAELEPQPRFLEDDQTQERVVGGEVAKPNSWPWQISLQYKSGSSFYHTCGGTLIRSGWVMTAAHCVDRTWRVVVGDHNINSHEGKEQYLSVSRVHIHPNWNPSSVAGGWDIALLRLSTNAVLNNNVQLGALPPSGQVLPHNNPCYISGWGRTQTGGQLSAQLKQAYLPVVDHATCSSYGWWGSTVKQSMVCAGGGSESGCQGDSGGPLNCSVNGRWVVHGVTSFVSSSGCNAYRRPTVFTRVSAYISWMNSIMG</sequence>
<dbReference type="InterPro" id="IPR050850">
    <property type="entry name" value="Peptidase_S1_Elastase_sf"/>
</dbReference>
<organism evidence="14 15">
    <name type="scientific">Menidia menidia</name>
    <name type="common">Atlantic silverside</name>
    <dbReference type="NCBI Taxonomy" id="238744"/>
    <lineage>
        <taxon>Eukaryota</taxon>
        <taxon>Metazoa</taxon>
        <taxon>Chordata</taxon>
        <taxon>Craniata</taxon>
        <taxon>Vertebrata</taxon>
        <taxon>Euteleostomi</taxon>
        <taxon>Actinopterygii</taxon>
        <taxon>Neopterygii</taxon>
        <taxon>Teleostei</taxon>
        <taxon>Neoteleostei</taxon>
        <taxon>Acanthomorphata</taxon>
        <taxon>Ovalentaria</taxon>
        <taxon>Atherinomorphae</taxon>
        <taxon>Atheriniformes</taxon>
        <taxon>Atherinopsidae</taxon>
        <taxon>Menidiinae</taxon>
        <taxon>Menidia</taxon>
    </lineage>
</organism>
<dbReference type="FunFam" id="2.40.10.10:FF:000122">
    <property type="entry name" value="Chymotrypsin-like elastase family member 1"/>
    <property type="match status" value="2"/>
</dbReference>
<name>A0A8S4BJH9_9TELE</name>
<evidence type="ECO:0000256" key="7">
    <source>
        <dbReference type="ARBA" id="ARBA00022825"/>
    </source>
</evidence>
<dbReference type="GO" id="GO:0006508">
    <property type="term" value="P:proteolysis"/>
    <property type="evidence" value="ECO:0007669"/>
    <property type="project" value="UniProtKB-KW"/>
</dbReference>
<evidence type="ECO:0000256" key="6">
    <source>
        <dbReference type="ARBA" id="ARBA00022801"/>
    </source>
</evidence>
<comment type="catalytic activity">
    <reaction evidence="10">
        <text>Hydrolysis of proteins, including elastin. Preferential cleavage: Ala-|-Xaa.</text>
        <dbReference type="EC" id="3.4.21.36"/>
    </reaction>
</comment>
<dbReference type="InterPro" id="IPR033116">
    <property type="entry name" value="TRYPSIN_SER"/>
</dbReference>
<dbReference type="SMART" id="SM00020">
    <property type="entry name" value="Tryp_SPc"/>
    <property type="match status" value="2"/>
</dbReference>
<evidence type="ECO:0000259" key="13">
    <source>
        <dbReference type="PROSITE" id="PS50240"/>
    </source>
</evidence>
<dbReference type="PROSITE" id="PS00134">
    <property type="entry name" value="TRYPSIN_HIS"/>
    <property type="match status" value="2"/>
</dbReference>
<dbReference type="PROSITE" id="PS00135">
    <property type="entry name" value="TRYPSIN_SER"/>
    <property type="match status" value="2"/>
</dbReference>
<dbReference type="AlphaFoldDB" id="A0A8S4BJH9"/>
<dbReference type="GO" id="GO:0004252">
    <property type="term" value="F:serine-type endopeptidase activity"/>
    <property type="evidence" value="ECO:0007669"/>
    <property type="project" value="UniProtKB-EC"/>
</dbReference>
<dbReference type="EMBL" id="CAJRST010033334">
    <property type="protein sequence ID" value="CAG5979034.1"/>
    <property type="molecule type" value="Genomic_DNA"/>
</dbReference>
<reference evidence="14" key="1">
    <citation type="submission" date="2021-05" db="EMBL/GenBank/DDBJ databases">
        <authorList>
            <person name="Tigano A."/>
        </authorList>
    </citation>
    <scope>NUCLEOTIDE SEQUENCE</scope>
</reference>
<dbReference type="InterPro" id="IPR009003">
    <property type="entry name" value="Peptidase_S1_PA"/>
</dbReference>
<evidence type="ECO:0000256" key="3">
    <source>
        <dbReference type="ARBA" id="ARBA00022525"/>
    </source>
</evidence>
<dbReference type="InterPro" id="IPR018114">
    <property type="entry name" value="TRYPSIN_HIS"/>
</dbReference>
<evidence type="ECO:0000256" key="2">
    <source>
        <dbReference type="ARBA" id="ARBA00004613"/>
    </source>
</evidence>
<keyword evidence="15" id="KW-1185">Reference proteome</keyword>
<evidence type="ECO:0000256" key="1">
    <source>
        <dbReference type="ARBA" id="ARBA00001913"/>
    </source>
</evidence>
<dbReference type="PRINTS" id="PR00722">
    <property type="entry name" value="CHYMOTRYPSIN"/>
</dbReference>
<protein>
    <recommendedName>
        <fullName evidence="11">pancreatic elastase</fullName>
        <ecNumber evidence="11">3.4.21.36</ecNumber>
    </recommendedName>
</protein>
<dbReference type="Gene3D" id="2.40.10.10">
    <property type="entry name" value="Trypsin-like serine proteases"/>
    <property type="match status" value="4"/>
</dbReference>
<evidence type="ECO:0000313" key="14">
    <source>
        <dbReference type="EMBL" id="CAG5979034.1"/>
    </source>
</evidence>
<evidence type="ECO:0000256" key="9">
    <source>
        <dbReference type="ARBA" id="ARBA00023157"/>
    </source>
</evidence>
<accession>A0A8S4BJH9</accession>
<dbReference type="FunFam" id="2.40.10.10:FF:000280">
    <property type="match status" value="2"/>
</dbReference>
<keyword evidence="4 12" id="KW-0645">Protease</keyword>
<dbReference type="SUPFAM" id="SSF50494">
    <property type="entry name" value="Trypsin-like serine proteases"/>
    <property type="match status" value="2"/>
</dbReference>
<keyword evidence="7 12" id="KW-0720">Serine protease</keyword>
<feature type="domain" description="Peptidase S1" evidence="13">
    <location>
        <begin position="379"/>
        <end position="613"/>
    </location>
</feature>
<keyword evidence="9" id="KW-1015">Disulfide bond</keyword>
<keyword evidence="6 12" id="KW-0378">Hydrolase</keyword>
<keyword evidence="8" id="KW-0106">Calcium</keyword>
<dbReference type="Proteomes" id="UP000677803">
    <property type="component" value="Unassembled WGS sequence"/>
</dbReference>
<dbReference type="PANTHER" id="PTHR24257">
    <property type="entry name" value="CHYMOTRYPSIN-LIKE ELASTASE FAMILY MEMBER"/>
    <property type="match status" value="1"/>
</dbReference>
<dbReference type="InterPro" id="IPR001314">
    <property type="entry name" value="Peptidase_S1A"/>
</dbReference>
<dbReference type="InterPro" id="IPR043504">
    <property type="entry name" value="Peptidase_S1_PA_chymotrypsin"/>
</dbReference>
<comment type="caution">
    <text evidence="14">The sequence shown here is derived from an EMBL/GenBank/DDBJ whole genome shotgun (WGS) entry which is preliminary data.</text>
</comment>
<dbReference type="Pfam" id="PF00089">
    <property type="entry name" value="Trypsin"/>
    <property type="match status" value="2"/>
</dbReference>
<feature type="domain" description="Peptidase S1" evidence="13">
    <location>
        <begin position="108"/>
        <end position="344"/>
    </location>
</feature>
<comment type="cofactor">
    <cofactor evidence="1">
        <name>Ca(2+)</name>
        <dbReference type="ChEBI" id="CHEBI:29108"/>
    </cofactor>
</comment>
<dbReference type="OrthoDB" id="10061449at2759"/>
<dbReference type="PANTHER" id="PTHR24257:SF0">
    <property type="entry name" value="CHYMOTRYPSIN-LIKE ELASTASE FAMILY MEMBER 1"/>
    <property type="match status" value="1"/>
</dbReference>
<evidence type="ECO:0000256" key="4">
    <source>
        <dbReference type="ARBA" id="ARBA00022670"/>
    </source>
</evidence>
<dbReference type="EC" id="3.4.21.36" evidence="11"/>
<gene>
    <name evidence="14" type="ORF">MMEN_LOCUS16089</name>
</gene>
<dbReference type="InterPro" id="IPR001254">
    <property type="entry name" value="Trypsin_dom"/>
</dbReference>
<evidence type="ECO:0000256" key="8">
    <source>
        <dbReference type="ARBA" id="ARBA00022837"/>
    </source>
</evidence>
<keyword evidence="3" id="KW-0964">Secreted</keyword>
<dbReference type="PROSITE" id="PS50240">
    <property type="entry name" value="TRYPSIN_DOM"/>
    <property type="match status" value="2"/>
</dbReference>
<evidence type="ECO:0000313" key="15">
    <source>
        <dbReference type="Proteomes" id="UP000677803"/>
    </source>
</evidence>
<proteinExistence type="predicted"/>
<dbReference type="CDD" id="cd00190">
    <property type="entry name" value="Tryp_SPc"/>
    <property type="match status" value="2"/>
</dbReference>
<comment type="subcellular location">
    <subcellularLocation>
        <location evidence="2">Secreted</location>
    </subcellularLocation>
</comment>
<keyword evidence="5" id="KW-0479">Metal-binding</keyword>